<keyword evidence="1" id="KW-0819">tRNA processing</keyword>
<dbReference type="GO" id="GO:0042781">
    <property type="term" value="F:3'-tRNA processing endoribonuclease activity"/>
    <property type="evidence" value="ECO:0007669"/>
    <property type="project" value="TreeGrafter"/>
</dbReference>
<dbReference type="Gene3D" id="3.30.230.10">
    <property type="match status" value="1"/>
</dbReference>
<dbReference type="InterPro" id="IPR000100">
    <property type="entry name" value="RNase_P"/>
</dbReference>
<protein>
    <recommendedName>
        <fullName evidence="6">Ribonuclease P protein component</fullName>
        <ecNumber evidence="6">3.1.26.5</ecNumber>
    </recommendedName>
</protein>
<dbReference type="GO" id="GO:0030677">
    <property type="term" value="C:ribonuclease P complex"/>
    <property type="evidence" value="ECO:0007669"/>
    <property type="project" value="TreeGrafter"/>
</dbReference>
<accession>A0A1F5G2F5</accession>
<dbReference type="Proteomes" id="UP000176628">
    <property type="component" value="Unassembled WGS sequence"/>
</dbReference>
<dbReference type="GO" id="GO:0000049">
    <property type="term" value="F:tRNA binding"/>
    <property type="evidence" value="ECO:0007669"/>
    <property type="project" value="InterPro"/>
</dbReference>
<comment type="caution">
    <text evidence="7">The sequence shown here is derived from an EMBL/GenBank/DDBJ whole genome shotgun (WGS) entry which is preliminary data.</text>
</comment>
<dbReference type="GO" id="GO:0004526">
    <property type="term" value="F:ribonuclease P activity"/>
    <property type="evidence" value="ECO:0007669"/>
    <property type="project" value="UniProtKB-UniRule"/>
</dbReference>
<dbReference type="PANTHER" id="PTHR33992:SF1">
    <property type="entry name" value="RIBONUCLEASE P PROTEIN COMPONENT"/>
    <property type="match status" value="1"/>
</dbReference>
<evidence type="ECO:0000256" key="3">
    <source>
        <dbReference type="ARBA" id="ARBA00022759"/>
    </source>
</evidence>
<gene>
    <name evidence="7" type="ORF">A2Z23_01300</name>
</gene>
<evidence type="ECO:0000256" key="1">
    <source>
        <dbReference type="ARBA" id="ARBA00022694"/>
    </source>
</evidence>
<keyword evidence="2" id="KW-0540">Nuclease</keyword>
<evidence type="ECO:0000256" key="2">
    <source>
        <dbReference type="ARBA" id="ARBA00022722"/>
    </source>
</evidence>
<evidence type="ECO:0000313" key="8">
    <source>
        <dbReference type="Proteomes" id="UP000176628"/>
    </source>
</evidence>
<keyword evidence="5" id="KW-0694">RNA-binding</keyword>
<dbReference type="SUPFAM" id="SSF54211">
    <property type="entry name" value="Ribosomal protein S5 domain 2-like"/>
    <property type="match status" value="1"/>
</dbReference>
<evidence type="ECO:0000313" key="7">
    <source>
        <dbReference type="EMBL" id="OGD86062.1"/>
    </source>
</evidence>
<dbReference type="EMBL" id="MFAV01000035">
    <property type="protein sequence ID" value="OGD86062.1"/>
    <property type="molecule type" value="Genomic_DNA"/>
</dbReference>
<dbReference type="EC" id="3.1.26.5" evidence="6"/>
<reference evidence="7 8" key="1">
    <citation type="journal article" date="2016" name="Nat. Commun.">
        <title>Thousands of microbial genomes shed light on interconnected biogeochemical processes in an aquifer system.</title>
        <authorList>
            <person name="Anantharaman K."/>
            <person name="Brown C.T."/>
            <person name="Hug L.A."/>
            <person name="Sharon I."/>
            <person name="Castelle C.J."/>
            <person name="Probst A.J."/>
            <person name="Thomas B.C."/>
            <person name="Singh A."/>
            <person name="Wilkins M.J."/>
            <person name="Karaoz U."/>
            <person name="Brodie E.L."/>
            <person name="Williams K.H."/>
            <person name="Hubbard S.S."/>
            <person name="Banfield J.F."/>
        </authorList>
    </citation>
    <scope>NUCLEOTIDE SEQUENCE [LARGE SCALE GENOMIC DNA]</scope>
</reference>
<evidence type="ECO:0000256" key="6">
    <source>
        <dbReference type="NCBIfam" id="TIGR00188"/>
    </source>
</evidence>
<evidence type="ECO:0000256" key="5">
    <source>
        <dbReference type="ARBA" id="ARBA00022884"/>
    </source>
</evidence>
<dbReference type="PANTHER" id="PTHR33992">
    <property type="entry name" value="RIBONUCLEASE P PROTEIN COMPONENT"/>
    <property type="match status" value="1"/>
</dbReference>
<dbReference type="Pfam" id="PF00825">
    <property type="entry name" value="Ribonuclease_P"/>
    <property type="match status" value="1"/>
</dbReference>
<evidence type="ECO:0000256" key="4">
    <source>
        <dbReference type="ARBA" id="ARBA00022801"/>
    </source>
</evidence>
<dbReference type="InterPro" id="IPR014721">
    <property type="entry name" value="Ribsml_uS5_D2-typ_fold_subgr"/>
</dbReference>
<organism evidence="7 8">
    <name type="scientific">Candidatus Curtissbacteria bacterium RBG_16_39_7</name>
    <dbReference type="NCBI Taxonomy" id="1797707"/>
    <lineage>
        <taxon>Bacteria</taxon>
        <taxon>Candidatus Curtissiibacteriota</taxon>
    </lineage>
</organism>
<proteinExistence type="predicted"/>
<keyword evidence="4" id="KW-0378">Hydrolase</keyword>
<keyword evidence="3" id="KW-0255">Endonuclease</keyword>
<sequence>MLPKRYRLPLAKTTQLKGRRQRFEFFDLVIKPNEEKRPRFAVIISSRITKKAVVRNRTRRLILKALESLLDQIDNIDLLVIVKKDLAQFKSRDVALFFKEDLFRAQVLK</sequence>
<dbReference type="InterPro" id="IPR020568">
    <property type="entry name" value="Ribosomal_Su5_D2-typ_SF"/>
</dbReference>
<name>A0A1F5G2F5_9BACT</name>
<dbReference type="NCBIfam" id="TIGR00188">
    <property type="entry name" value="rnpA"/>
    <property type="match status" value="1"/>
</dbReference>
<dbReference type="AlphaFoldDB" id="A0A1F5G2F5"/>